<evidence type="ECO:0000313" key="3">
    <source>
        <dbReference type="Proteomes" id="UP000002007"/>
    </source>
</evidence>
<evidence type="ECO:0000256" key="1">
    <source>
        <dbReference type="SAM" id="MobiDB-lite"/>
    </source>
</evidence>
<reference evidence="3" key="1">
    <citation type="journal article" date="2008" name="J. Bacteriol.">
        <title>Genome sequence of the fish pathogen Renibacterium salmoninarum suggests reductive evolution away from an environmental Arthrobacter ancestor.</title>
        <authorList>
            <person name="Wiens G.D."/>
            <person name="Rockey D.D."/>
            <person name="Wu Z."/>
            <person name="Chang J."/>
            <person name="Levy R."/>
            <person name="Crane S."/>
            <person name="Chen D.S."/>
            <person name="Capri G.R."/>
            <person name="Burnett J.R."/>
            <person name="Sudheesh P.S."/>
            <person name="Schipma M.J."/>
            <person name="Burd H."/>
            <person name="Bhattacharyya A."/>
            <person name="Rhodes L.D."/>
            <person name="Kaul R."/>
            <person name="Strom M.S."/>
        </authorList>
    </citation>
    <scope>NUCLEOTIDE SEQUENCE [LARGE SCALE GENOMIC DNA]</scope>
    <source>
        <strain evidence="3">ATCC 33209 / DSM 20767 / JCM 11484 / NBRC 15589 / NCIMB 2235</strain>
    </source>
</reference>
<name>A9WM17_RENSM</name>
<gene>
    <name evidence="2" type="ordered locus">RSal33209_0447</name>
</gene>
<dbReference type="HOGENOM" id="CLU_3157047_0_0_11"/>
<evidence type="ECO:0000313" key="2">
    <source>
        <dbReference type="EMBL" id="ABY22198.1"/>
    </source>
</evidence>
<dbReference type="KEGG" id="rsa:RSal33209_0447"/>
<organism evidence="2 3">
    <name type="scientific">Renibacterium salmoninarum (strain ATCC 33209 / DSM 20767 / JCM 11484 / NBRC 15589 / NCIMB 2235)</name>
    <dbReference type="NCBI Taxonomy" id="288705"/>
    <lineage>
        <taxon>Bacteria</taxon>
        <taxon>Bacillati</taxon>
        <taxon>Actinomycetota</taxon>
        <taxon>Actinomycetes</taxon>
        <taxon>Micrococcales</taxon>
        <taxon>Micrococcaceae</taxon>
        <taxon>Renibacterium</taxon>
    </lineage>
</organism>
<sequence>MPNPCFIGSWDSANPQEPPSLKKHIFPPDSHRTGQGLLHLEALRRLGS</sequence>
<protein>
    <submittedName>
        <fullName evidence="2">Uncharacterized protein</fullName>
    </submittedName>
</protein>
<accession>A9WM17</accession>
<keyword evidence="3" id="KW-1185">Reference proteome</keyword>
<proteinExistence type="predicted"/>
<dbReference type="STRING" id="288705.RSal33209_0447"/>
<dbReference type="EMBL" id="CP000910">
    <property type="protein sequence ID" value="ABY22198.1"/>
    <property type="molecule type" value="Genomic_DNA"/>
</dbReference>
<dbReference type="Proteomes" id="UP000002007">
    <property type="component" value="Chromosome"/>
</dbReference>
<feature type="region of interest" description="Disordered" evidence="1">
    <location>
        <begin position="1"/>
        <end position="37"/>
    </location>
</feature>
<dbReference type="AlphaFoldDB" id="A9WM17"/>